<dbReference type="RefSeq" id="WP_159230182.1">
    <property type="nucleotide sequence ID" value="NZ_CACSIP010000012.1"/>
</dbReference>
<dbReference type="InterPro" id="IPR001647">
    <property type="entry name" value="HTH_TetR"/>
</dbReference>
<dbReference type="PANTHER" id="PTHR47506:SF1">
    <property type="entry name" value="HTH-TYPE TRANSCRIPTIONAL REGULATOR YJDC"/>
    <property type="match status" value="1"/>
</dbReference>
<reference evidence="7 8" key="1">
    <citation type="submission" date="2019-11" db="EMBL/GenBank/DDBJ databases">
        <authorList>
            <person name="Holert J."/>
        </authorList>
    </citation>
    <scope>NUCLEOTIDE SEQUENCE [LARGE SCALE GENOMIC DNA]</scope>
    <source>
        <strain evidence="7">BC8_1</strain>
    </source>
</reference>
<evidence type="ECO:0000256" key="5">
    <source>
        <dbReference type="SAM" id="MobiDB-lite"/>
    </source>
</evidence>
<dbReference type="GO" id="GO:0003677">
    <property type="term" value="F:DNA binding"/>
    <property type="evidence" value="ECO:0007669"/>
    <property type="project" value="UniProtKB-UniRule"/>
</dbReference>
<keyword evidence="8" id="KW-1185">Reference proteome</keyword>
<evidence type="ECO:0000256" key="3">
    <source>
        <dbReference type="ARBA" id="ARBA00023163"/>
    </source>
</evidence>
<evidence type="ECO:0000313" key="7">
    <source>
        <dbReference type="EMBL" id="CAA0110093.1"/>
    </source>
</evidence>
<evidence type="ECO:0000256" key="2">
    <source>
        <dbReference type="ARBA" id="ARBA00023125"/>
    </source>
</evidence>
<name>A0A5S9PZE4_MYCVN</name>
<feature type="DNA-binding region" description="H-T-H motif" evidence="4">
    <location>
        <begin position="48"/>
        <end position="67"/>
    </location>
</feature>
<organism evidence="7 8">
    <name type="scientific">Mycolicibacterium vanbaalenii</name>
    <name type="common">Mycobacterium vanbaalenii</name>
    <dbReference type="NCBI Taxonomy" id="110539"/>
    <lineage>
        <taxon>Bacteria</taxon>
        <taxon>Bacillati</taxon>
        <taxon>Actinomycetota</taxon>
        <taxon>Actinomycetes</taxon>
        <taxon>Mycobacteriales</taxon>
        <taxon>Mycobacteriaceae</taxon>
        <taxon>Mycolicibacterium</taxon>
    </lineage>
</organism>
<keyword evidence="1" id="KW-0805">Transcription regulation</keyword>
<dbReference type="AlphaFoldDB" id="A0A5S9PZE4"/>
<evidence type="ECO:0000259" key="6">
    <source>
        <dbReference type="PROSITE" id="PS50977"/>
    </source>
</evidence>
<dbReference type="OrthoDB" id="5242485at2"/>
<keyword evidence="2 4" id="KW-0238">DNA-binding</keyword>
<evidence type="ECO:0000313" key="8">
    <source>
        <dbReference type="Proteomes" id="UP000430146"/>
    </source>
</evidence>
<dbReference type="PANTHER" id="PTHR47506">
    <property type="entry name" value="TRANSCRIPTIONAL REGULATORY PROTEIN"/>
    <property type="match status" value="1"/>
</dbReference>
<feature type="region of interest" description="Disordered" evidence="5">
    <location>
        <begin position="1"/>
        <end position="20"/>
    </location>
</feature>
<dbReference type="Gene3D" id="1.10.357.10">
    <property type="entry name" value="Tetracycline Repressor, domain 2"/>
    <property type="match status" value="1"/>
</dbReference>
<sequence>MAGSESAPQPLPRGRHKLSKQEVLESQRERLLIAMEELVNENGYVATSVPKVVRRARVTDRTFYALFEDKADCFIATCERHGDQLRDLLAGYVREIETAEDPLAAFDAGLHMYLQWWMDRPGGARAFFVDILVVGDRAFASRDRRASIFADALRRIAVVLRSRVGVQGEPCEVDAVAAATLASELVARKVRAGRMAELPQLHSDLRRVLLLLLMAEEPRTQS</sequence>
<dbReference type="Pfam" id="PF00440">
    <property type="entry name" value="TetR_N"/>
    <property type="match status" value="1"/>
</dbReference>
<dbReference type="PROSITE" id="PS50977">
    <property type="entry name" value="HTH_TETR_2"/>
    <property type="match status" value="1"/>
</dbReference>
<dbReference type="EMBL" id="CACSIP010000012">
    <property type="protein sequence ID" value="CAA0110093.1"/>
    <property type="molecule type" value="Genomic_DNA"/>
</dbReference>
<accession>A0A5S9PZE4</accession>
<gene>
    <name evidence="7" type="ORF">AELLOGFF_00776</name>
</gene>
<proteinExistence type="predicted"/>
<dbReference type="SUPFAM" id="SSF46689">
    <property type="entry name" value="Homeodomain-like"/>
    <property type="match status" value="1"/>
</dbReference>
<keyword evidence="3" id="KW-0804">Transcription</keyword>
<feature type="domain" description="HTH tetR-type" evidence="6">
    <location>
        <begin position="25"/>
        <end position="85"/>
    </location>
</feature>
<protein>
    <recommendedName>
        <fullName evidence="6">HTH tetR-type domain-containing protein</fullName>
    </recommendedName>
</protein>
<dbReference type="InterPro" id="IPR009057">
    <property type="entry name" value="Homeodomain-like_sf"/>
</dbReference>
<dbReference type="Proteomes" id="UP000430146">
    <property type="component" value="Unassembled WGS sequence"/>
</dbReference>
<evidence type="ECO:0000256" key="4">
    <source>
        <dbReference type="PROSITE-ProRule" id="PRU00335"/>
    </source>
</evidence>
<evidence type="ECO:0000256" key="1">
    <source>
        <dbReference type="ARBA" id="ARBA00023015"/>
    </source>
</evidence>